<accession>A0A1T4T406</accession>
<evidence type="ECO:0000313" key="3">
    <source>
        <dbReference type="Proteomes" id="UP000190637"/>
    </source>
</evidence>
<evidence type="ECO:0000313" key="2">
    <source>
        <dbReference type="EMBL" id="SKA34878.1"/>
    </source>
</evidence>
<gene>
    <name evidence="2" type="ORF">SAMN02745673_04413</name>
</gene>
<dbReference type="EMBL" id="FUWS01000013">
    <property type="protein sequence ID" value="SKA34878.1"/>
    <property type="molecule type" value="Genomic_DNA"/>
</dbReference>
<dbReference type="SMART" id="SM00530">
    <property type="entry name" value="HTH_XRE"/>
    <property type="match status" value="1"/>
</dbReference>
<dbReference type="SUPFAM" id="SSF47413">
    <property type="entry name" value="lambda repressor-like DNA-binding domains"/>
    <property type="match status" value="1"/>
</dbReference>
<protein>
    <recommendedName>
        <fullName evidence="1">HTH cro/C1-type domain-containing protein</fullName>
    </recommendedName>
</protein>
<feature type="domain" description="HTH cro/C1-type" evidence="1">
    <location>
        <begin position="14"/>
        <end position="70"/>
    </location>
</feature>
<evidence type="ECO:0000259" key="1">
    <source>
        <dbReference type="SMART" id="SM00530"/>
    </source>
</evidence>
<name>A0A1T4T406_9ACTN</name>
<dbReference type="OrthoDB" id="5177725at2"/>
<dbReference type="InterPro" id="IPR010982">
    <property type="entry name" value="Lambda_DNA-bd_dom_sf"/>
</dbReference>
<dbReference type="CDD" id="cd00093">
    <property type="entry name" value="HTH_XRE"/>
    <property type="match status" value="1"/>
</dbReference>
<dbReference type="Pfam" id="PF19054">
    <property type="entry name" value="DUF5753"/>
    <property type="match status" value="1"/>
</dbReference>
<keyword evidence="3" id="KW-1185">Reference proteome</keyword>
<proteinExistence type="predicted"/>
<dbReference type="Proteomes" id="UP000190637">
    <property type="component" value="Unassembled WGS sequence"/>
</dbReference>
<dbReference type="AlphaFoldDB" id="A0A1T4T406"/>
<dbReference type="RefSeq" id="WP_078763641.1">
    <property type="nucleotide sequence ID" value="NZ_FUWS01000013.1"/>
</dbReference>
<dbReference type="GO" id="GO:0003677">
    <property type="term" value="F:DNA binding"/>
    <property type="evidence" value="ECO:0007669"/>
    <property type="project" value="InterPro"/>
</dbReference>
<dbReference type="InterPro" id="IPR043917">
    <property type="entry name" value="DUF5753"/>
</dbReference>
<dbReference type="Gene3D" id="1.10.260.40">
    <property type="entry name" value="lambda repressor-like DNA-binding domains"/>
    <property type="match status" value="1"/>
</dbReference>
<dbReference type="InterPro" id="IPR001387">
    <property type="entry name" value="Cro/C1-type_HTH"/>
</dbReference>
<dbReference type="STRING" id="1122192.SAMN02745673_04413"/>
<dbReference type="Pfam" id="PF13560">
    <property type="entry name" value="HTH_31"/>
    <property type="match status" value="1"/>
</dbReference>
<sequence length="277" mass="30377">MTSPIIRRHHLSLELRRRRELAGLSHGQAAAALGWPALRIERIETGVGEPPTVVEVAALLRLYEVDAGQRDALLSMVHDSRSRPWWTDYEDVVSSAYVGNESGAVRISTYAGLLVPDLLQVPGYTALLARSQGHDERGVERTVAAFLKRQEILRRAGLERYHALVEEDALRRLEGEPEVLRAQLSRLIEAAEWGGRTRLQLLPTSVGPHAGAAGPFTILEFDEDEGALAFVEATHGGAIVEERTSVGRCAEVWERLTGAALGLSATLVTLKRLALLF</sequence>
<reference evidence="2 3" key="1">
    <citation type="submission" date="2017-02" db="EMBL/GenBank/DDBJ databases">
        <authorList>
            <person name="Peterson S.W."/>
        </authorList>
    </citation>
    <scope>NUCLEOTIDE SEQUENCE [LARGE SCALE GENOMIC DNA]</scope>
    <source>
        <strain evidence="2 3">DSM 45154</strain>
    </source>
</reference>
<organism evidence="2 3">
    <name type="scientific">Marinactinospora thermotolerans DSM 45154</name>
    <dbReference type="NCBI Taxonomy" id="1122192"/>
    <lineage>
        <taxon>Bacteria</taxon>
        <taxon>Bacillati</taxon>
        <taxon>Actinomycetota</taxon>
        <taxon>Actinomycetes</taxon>
        <taxon>Streptosporangiales</taxon>
        <taxon>Nocardiopsidaceae</taxon>
        <taxon>Marinactinospora</taxon>
    </lineage>
</organism>